<dbReference type="AlphaFoldDB" id="A0A8H6U0V3"/>
<dbReference type="SUPFAM" id="SSF81383">
    <property type="entry name" value="F-box domain"/>
    <property type="match status" value="1"/>
</dbReference>
<protein>
    <submittedName>
        <fullName evidence="2">Putative f-box domain protein</fullName>
    </submittedName>
</protein>
<comment type="caution">
    <text evidence="2">The sequence shown here is derived from an EMBL/GenBank/DDBJ whole genome shotgun (WGS) entry which is preliminary data.</text>
</comment>
<dbReference type="EMBL" id="JACAZI010000049">
    <property type="protein sequence ID" value="KAF7326367.1"/>
    <property type="molecule type" value="Genomic_DNA"/>
</dbReference>
<gene>
    <name evidence="2" type="ORF">MVEN_02623000</name>
</gene>
<keyword evidence="3" id="KW-1185">Reference proteome</keyword>
<evidence type="ECO:0000256" key="1">
    <source>
        <dbReference type="SAM" id="MobiDB-lite"/>
    </source>
</evidence>
<feature type="region of interest" description="Disordered" evidence="1">
    <location>
        <begin position="22"/>
        <end position="56"/>
    </location>
</feature>
<evidence type="ECO:0000313" key="3">
    <source>
        <dbReference type="Proteomes" id="UP000620124"/>
    </source>
</evidence>
<evidence type="ECO:0000313" key="2">
    <source>
        <dbReference type="EMBL" id="KAF7326367.1"/>
    </source>
</evidence>
<feature type="compositionally biased region" description="Acidic residues" evidence="1">
    <location>
        <begin position="45"/>
        <end position="55"/>
    </location>
</feature>
<sequence>MAVDVLCAVCGGPTVQVQIAKKSPKVRVPRNESNSEGLSPHSEDSNSDSDEDEWGYDPQIVNEEDVEWTGSCILLGYNRRSTAIDKMYLTGRSTYQDFGHFNVDPSEDPNFPEDDSHSQCFVICDATQTSCYPIHQPCLQLLAKVLCSDENIENLDKDILYHAMSSLHGDLASGLDLDYGQPESEFEQTWGPRSGAEVLVVNPMATPSFTQFLRNAVSTTEFTLPPSYIITSRVQHDPFATIPYDVAHALLLLLPLDTVIALCAASYPIHAFFGPSNRSFWRAALFTCMPWFWELHELVRDGTLNPKTTDYKGLFLWADKHTIPREGLRGPFMGVANRRRIWGVCLQLAEEYNPRAAVKTRERVRGAAAELIWKKSVNVDLPAVLWPKPKEKVRTRTATAQWICDEMSHTRGGVFEAFWGKEGSLVGMVFTVVESSERSVFGEESGSIEEAAVLETGIAGLVLHLPDIFLHEKVETSIRGITVLTASGESHRLGDTSPQYCQRVLSVNSNHGLTGIVGHITNDGQIFRIGLLQHPLIEDDDKELAPALLHRPLWKGPTSFTSNALHNTASPIWPRTTRTSFPADVLVWAADAWELKSVRRISAYQPGGDRHVGVLRVDFTPESGIAPRVVGEEAGRWLVDKAEFNPTWDNSGLNGAWVSFAVDGPGGEVIWGEELRDYRTIDAMEPADGETIVGLAVGFVYPCYDSQYRYAWSTVSALTMTL</sequence>
<dbReference type="OrthoDB" id="9984533at2759"/>
<reference evidence="2" key="1">
    <citation type="submission" date="2020-05" db="EMBL/GenBank/DDBJ databases">
        <title>Mycena genomes resolve the evolution of fungal bioluminescence.</title>
        <authorList>
            <person name="Tsai I.J."/>
        </authorList>
    </citation>
    <scope>NUCLEOTIDE SEQUENCE</scope>
    <source>
        <strain evidence="2">CCC161011</strain>
    </source>
</reference>
<dbReference type="InterPro" id="IPR036047">
    <property type="entry name" value="F-box-like_dom_sf"/>
</dbReference>
<proteinExistence type="predicted"/>
<accession>A0A8H6U0V3</accession>
<name>A0A8H6U0V3_9AGAR</name>
<organism evidence="2 3">
    <name type="scientific">Mycena venus</name>
    <dbReference type="NCBI Taxonomy" id="2733690"/>
    <lineage>
        <taxon>Eukaryota</taxon>
        <taxon>Fungi</taxon>
        <taxon>Dikarya</taxon>
        <taxon>Basidiomycota</taxon>
        <taxon>Agaricomycotina</taxon>
        <taxon>Agaricomycetes</taxon>
        <taxon>Agaricomycetidae</taxon>
        <taxon>Agaricales</taxon>
        <taxon>Marasmiineae</taxon>
        <taxon>Mycenaceae</taxon>
        <taxon>Mycena</taxon>
    </lineage>
</organism>
<dbReference type="Proteomes" id="UP000620124">
    <property type="component" value="Unassembled WGS sequence"/>
</dbReference>